<dbReference type="Proteomes" id="UP000069272">
    <property type="component" value="Chromosome 2R"/>
</dbReference>
<name>A0A182FX49_ANOAL</name>
<protein>
    <submittedName>
        <fullName evidence="1">Uncharacterized protein</fullName>
    </submittedName>
</protein>
<reference evidence="1 2" key="1">
    <citation type="journal article" date="2017" name="G3 (Bethesda)">
        <title>The Physical Genome Mapping of Anopheles albimanus Corrected Scaffold Misassemblies and Identified Interarm Rearrangements in Genus Anopheles.</title>
        <authorList>
            <person name="Artemov G.N."/>
            <person name="Peery A.N."/>
            <person name="Jiang X."/>
            <person name="Tu Z."/>
            <person name="Stegniy V.N."/>
            <person name="Sharakhova M.V."/>
            <person name="Sharakhov I.V."/>
        </authorList>
    </citation>
    <scope>NUCLEOTIDE SEQUENCE [LARGE SCALE GENOMIC DNA]</scope>
    <source>
        <strain evidence="1 2">ALBI9_A</strain>
    </source>
</reference>
<dbReference type="AlphaFoldDB" id="A0A182FX49"/>
<organism evidence="1 2">
    <name type="scientific">Anopheles albimanus</name>
    <name type="common">New world malaria mosquito</name>
    <dbReference type="NCBI Taxonomy" id="7167"/>
    <lineage>
        <taxon>Eukaryota</taxon>
        <taxon>Metazoa</taxon>
        <taxon>Ecdysozoa</taxon>
        <taxon>Arthropoda</taxon>
        <taxon>Hexapoda</taxon>
        <taxon>Insecta</taxon>
        <taxon>Pterygota</taxon>
        <taxon>Neoptera</taxon>
        <taxon>Endopterygota</taxon>
        <taxon>Diptera</taxon>
        <taxon>Nematocera</taxon>
        <taxon>Culicoidea</taxon>
        <taxon>Culicidae</taxon>
        <taxon>Anophelinae</taxon>
        <taxon>Anopheles</taxon>
    </lineage>
</organism>
<accession>A0A182FX49</accession>
<evidence type="ECO:0000313" key="1">
    <source>
        <dbReference type="EnsemblMetazoa" id="AALB014228-PA"/>
    </source>
</evidence>
<sequence length="74" mass="8625">MGNEPTERWLGPISQHFSCREWQFWPRFPITATRNSSETSAAHWTVPGNWNVCSMPLVSMPNRSLELYNRLIGF</sequence>
<proteinExistence type="predicted"/>
<dbReference type="EnsemblMetazoa" id="AALB014228-RA">
    <property type="protein sequence ID" value="AALB014228-PA"/>
    <property type="gene ID" value="AALB014228"/>
</dbReference>
<keyword evidence="2" id="KW-1185">Reference proteome</keyword>
<reference evidence="1" key="2">
    <citation type="submission" date="2022-08" db="UniProtKB">
        <authorList>
            <consortium name="EnsemblMetazoa"/>
        </authorList>
    </citation>
    <scope>IDENTIFICATION</scope>
    <source>
        <strain evidence="1">STECLA/ALBI9_A</strain>
    </source>
</reference>
<evidence type="ECO:0000313" key="2">
    <source>
        <dbReference type="Proteomes" id="UP000069272"/>
    </source>
</evidence>
<dbReference type="VEuPathDB" id="VectorBase:AALB014228"/>